<proteinExistence type="predicted"/>
<keyword evidence="2" id="KW-1185">Reference proteome</keyword>
<accession>A0A1I5UBD1</accession>
<dbReference type="STRING" id="1465490.SAMN05444277_103186"/>
<dbReference type="EMBL" id="FOXQ01000003">
    <property type="protein sequence ID" value="SFP92619.1"/>
    <property type="molecule type" value="Genomic_DNA"/>
</dbReference>
<name>A0A1I5UBD1_9BACT</name>
<reference evidence="1 2" key="1">
    <citation type="submission" date="2016-10" db="EMBL/GenBank/DDBJ databases">
        <authorList>
            <person name="de Groot N.N."/>
        </authorList>
    </citation>
    <scope>NUCLEOTIDE SEQUENCE [LARGE SCALE GENOMIC DNA]</scope>
    <source>
        <strain evidence="1 2">DSM 28286</strain>
    </source>
</reference>
<dbReference type="Proteomes" id="UP000199031">
    <property type="component" value="Unassembled WGS sequence"/>
</dbReference>
<sequence length="252" mass="29730">MKKKKLVAVISELEEKLLELQPPSTKIDWRRLSISLFEDAVDFFKIKNIYSIQENRKIIDKRIAETIDKYGLMKFEGNNLYHITSIYQLHRALVLIESGMVDYYHVNRSKIKYDSDAMSIRDRFIRKGEVDENYFAQKARELSATQKEYDDLLHIFISYAEEKLFYKGIEREIEHCINTYGIDKYLGTQLYEITDIKLYQEAVKAIEKMHRLKTLYGITEHNGAPIEELSNYELDGILQARPKSKQNRKKAA</sequence>
<evidence type="ECO:0000313" key="2">
    <source>
        <dbReference type="Proteomes" id="UP000199031"/>
    </source>
</evidence>
<evidence type="ECO:0000313" key="1">
    <source>
        <dbReference type="EMBL" id="SFP92619.1"/>
    </source>
</evidence>
<dbReference type="AlphaFoldDB" id="A0A1I5UBD1"/>
<organism evidence="1 2">
    <name type="scientific">Parafilimonas terrae</name>
    <dbReference type="NCBI Taxonomy" id="1465490"/>
    <lineage>
        <taxon>Bacteria</taxon>
        <taxon>Pseudomonadati</taxon>
        <taxon>Bacteroidota</taxon>
        <taxon>Chitinophagia</taxon>
        <taxon>Chitinophagales</taxon>
        <taxon>Chitinophagaceae</taxon>
        <taxon>Parafilimonas</taxon>
    </lineage>
</organism>
<gene>
    <name evidence="1" type="ORF">SAMN05444277_103186</name>
</gene>
<protein>
    <submittedName>
        <fullName evidence="1">Uncharacterized protein</fullName>
    </submittedName>
</protein>
<dbReference type="RefSeq" id="WP_143075779.1">
    <property type="nucleotide sequence ID" value="NZ_FOXQ01000003.1"/>
</dbReference>